<comment type="caution">
    <text evidence="1">The sequence shown here is derived from an EMBL/GenBank/DDBJ whole genome shotgun (WGS) entry which is preliminary data.</text>
</comment>
<evidence type="ECO:0000313" key="2">
    <source>
        <dbReference type="Proteomes" id="UP001215598"/>
    </source>
</evidence>
<reference evidence="1" key="1">
    <citation type="submission" date="2023-03" db="EMBL/GenBank/DDBJ databases">
        <title>Massive genome expansion in bonnet fungi (Mycena s.s.) driven by repeated elements and novel gene families across ecological guilds.</title>
        <authorList>
            <consortium name="Lawrence Berkeley National Laboratory"/>
            <person name="Harder C.B."/>
            <person name="Miyauchi S."/>
            <person name="Viragh M."/>
            <person name="Kuo A."/>
            <person name="Thoen E."/>
            <person name="Andreopoulos B."/>
            <person name="Lu D."/>
            <person name="Skrede I."/>
            <person name="Drula E."/>
            <person name="Henrissat B."/>
            <person name="Morin E."/>
            <person name="Kohler A."/>
            <person name="Barry K."/>
            <person name="LaButti K."/>
            <person name="Morin E."/>
            <person name="Salamov A."/>
            <person name="Lipzen A."/>
            <person name="Mereny Z."/>
            <person name="Hegedus B."/>
            <person name="Baldrian P."/>
            <person name="Stursova M."/>
            <person name="Weitz H."/>
            <person name="Taylor A."/>
            <person name="Grigoriev I.V."/>
            <person name="Nagy L.G."/>
            <person name="Martin F."/>
            <person name="Kauserud H."/>
        </authorList>
    </citation>
    <scope>NUCLEOTIDE SEQUENCE</scope>
    <source>
        <strain evidence="1">CBHHK182m</strain>
    </source>
</reference>
<evidence type="ECO:0000313" key="1">
    <source>
        <dbReference type="EMBL" id="KAJ7712844.1"/>
    </source>
</evidence>
<name>A0AAD7H6Q4_9AGAR</name>
<dbReference type="Proteomes" id="UP001215598">
    <property type="component" value="Unassembled WGS sequence"/>
</dbReference>
<organism evidence="1 2">
    <name type="scientific">Mycena metata</name>
    <dbReference type="NCBI Taxonomy" id="1033252"/>
    <lineage>
        <taxon>Eukaryota</taxon>
        <taxon>Fungi</taxon>
        <taxon>Dikarya</taxon>
        <taxon>Basidiomycota</taxon>
        <taxon>Agaricomycotina</taxon>
        <taxon>Agaricomycetes</taxon>
        <taxon>Agaricomycetidae</taxon>
        <taxon>Agaricales</taxon>
        <taxon>Marasmiineae</taxon>
        <taxon>Mycenaceae</taxon>
        <taxon>Mycena</taxon>
    </lineage>
</organism>
<accession>A0AAD7H6Q4</accession>
<protein>
    <submittedName>
        <fullName evidence="1">Uncharacterized protein</fullName>
    </submittedName>
</protein>
<sequence>MPPWIAACSSYAVCASWWTVVFGSCYAPRRAFLVASLARVISAPNSFVTRPTSLAHLYALFVLNLMECTFPSFSSPSHPYTLPTNTPCRNPLGGG</sequence>
<dbReference type="EMBL" id="JARKIB010000356">
    <property type="protein sequence ID" value="KAJ7712844.1"/>
    <property type="molecule type" value="Genomic_DNA"/>
</dbReference>
<gene>
    <name evidence="1" type="ORF">B0H16DRAFT_1623424</name>
</gene>
<proteinExistence type="predicted"/>
<keyword evidence="2" id="KW-1185">Reference proteome</keyword>
<dbReference type="AlphaFoldDB" id="A0AAD7H6Q4"/>